<evidence type="ECO:0008006" key="8">
    <source>
        <dbReference type="Google" id="ProtNLM"/>
    </source>
</evidence>
<feature type="transmembrane region" description="Helical" evidence="5">
    <location>
        <begin position="208"/>
        <end position="229"/>
    </location>
</feature>
<evidence type="ECO:0000256" key="5">
    <source>
        <dbReference type="SAM" id="Phobius"/>
    </source>
</evidence>
<evidence type="ECO:0000313" key="6">
    <source>
        <dbReference type="EMBL" id="RUS94959.1"/>
    </source>
</evidence>
<protein>
    <recommendedName>
        <fullName evidence="8">Prenyltransferase</fullName>
    </recommendedName>
</protein>
<dbReference type="RefSeq" id="WP_127087152.1">
    <property type="nucleotide sequence ID" value="NZ_VLKB01000001.1"/>
</dbReference>
<evidence type="ECO:0000313" key="7">
    <source>
        <dbReference type="Proteomes" id="UP000271624"/>
    </source>
</evidence>
<reference evidence="6" key="1">
    <citation type="submission" date="2018-12" db="EMBL/GenBank/DDBJ databases">
        <authorList>
            <person name="Will S."/>
            <person name="Neumann-Schaal M."/>
            <person name="Henke P."/>
        </authorList>
    </citation>
    <scope>NUCLEOTIDE SEQUENCE</scope>
    <source>
        <strain evidence="6">PCC 7102</strain>
    </source>
</reference>
<evidence type="ECO:0000256" key="4">
    <source>
        <dbReference type="ARBA" id="ARBA00023136"/>
    </source>
</evidence>
<evidence type="ECO:0000256" key="1">
    <source>
        <dbReference type="ARBA" id="ARBA00004141"/>
    </source>
</evidence>
<comment type="caution">
    <text evidence="6">The sequence shown here is derived from an EMBL/GenBank/DDBJ whole genome shotgun (WGS) entry which is preliminary data.</text>
</comment>
<dbReference type="InterPro" id="IPR044878">
    <property type="entry name" value="UbiA_sf"/>
</dbReference>
<feature type="transmembrane region" description="Helical" evidence="5">
    <location>
        <begin position="120"/>
        <end position="143"/>
    </location>
</feature>
<evidence type="ECO:0000256" key="3">
    <source>
        <dbReference type="ARBA" id="ARBA00022989"/>
    </source>
</evidence>
<dbReference type="EMBL" id="RSCL01000045">
    <property type="protein sequence ID" value="RUS94959.1"/>
    <property type="molecule type" value="Genomic_DNA"/>
</dbReference>
<feature type="transmembrane region" description="Helical" evidence="5">
    <location>
        <begin position="23"/>
        <end position="43"/>
    </location>
</feature>
<name>A0A433UM93_9CYAN</name>
<dbReference type="AlphaFoldDB" id="A0A433UM93"/>
<keyword evidence="4 5" id="KW-0472">Membrane</keyword>
<keyword evidence="7" id="KW-1185">Reference proteome</keyword>
<comment type="subcellular location">
    <subcellularLocation>
        <location evidence="1">Membrane</location>
        <topology evidence="1">Multi-pass membrane protein</topology>
    </subcellularLocation>
</comment>
<dbReference type="Gene3D" id="1.10.357.140">
    <property type="entry name" value="UbiA prenyltransferase"/>
    <property type="match status" value="1"/>
</dbReference>
<dbReference type="GO" id="GO:0016765">
    <property type="term" value="F:transferase activity, transferring alkyl or aryl (other than methyl) groups"/>
    <property type="evidence" value="ECO:0007669"/>
    <property type="project" value="InterPro"/>
</dbReference>
<dbReference type="InterPro" id="IPR000537">
    <property type="entry name" value="UbiA_prenyltransferase"/>
</dbReference>
<dbReference type="Pfam" id="PF01040">
    <property type="entry name" value="UbiA"/>
    <property type="match status" value="1"/>
</dbReference>
<keyword evidence="3 5" id="KW-1133">Transmembrane helix</keyword>
<accession>A0A433UM93</accession>
<dbReference type="GO" id="GO:0016020">
    <property type="term" value="C:membrane"/>
    <property type="evidence" value="ECO:0007669"/>
    <property type="project" value="UniProtKB-SubCell"/>
</dbReference>
<sequence length="253" mass="27400">MRAIAAMGYTFSVYKTLNLPQNYLVFALVSALTYIIYNYNYVINYSQTDDKVNMKDRSNWIFQHLSQLKISIILATVISLFIITMIPAALPPVLFGIAPALGYTLKFLPEGKSPKQLPGVKAFYVGTLWTVLVAWIPLAAVGGAWTQKAVLLALACFCFIASSSNLNDIHDIEGDKLVGTMTLAVLVGAKNAKIISLILAILGGSISVLIGSIPFVIVATYVVIIVTTYNSEIKTIEKRIPHGIVAGLASLCI</sequence>
<feature type="transmembrane region" description="Helical" evidence="5">
    <location>
        <begin position="149"/>
        <end position="166"/>
    </location>
</feature>
<reference evidence="6" key="2">
    <citation type="journal article" date="2019" name="Genome Biol. Evol.">
        <title>Day and night: Metabolic profiles and evolutionary relationships of six axenic non-marine cyanobacteria.</title>
        <authorList>
            <person name="Will S.E."/>
            <person name="Henke P."/>
            <person name="Boedeker C."/>
            <person name="Huang S."/>
            <person name="Brinkmann H."/>
            <person name="Rohde M."/>
            <person name="Jarek M."/>
            <person name="Friedl T."/>
            <person name="Seufert S."/>
            <person name="Schumacher M."/>
            <person name="Overmann J."/>
            <person name="Neumann-Schaal M."/>
            <person name="Petersen J."/>
        </authorList>
    </citation>
    <scope>NUCLEOTIDE SEQUENCE [LARGE SCALE GENOMIC DNA]</scope>
    <source>
        <strain evidence="6">PCC 7102</strain>
    </source>
</reference>
<organism evidence="6 7">
    <name type="scientific">Dulcicalothrix desertica PCC 7102</name>
    <dbReference type="NCBI Taxonomy" id="232991"/>
    <lineage>
        <taxon>Bacteria</taxon>
        <taxon>Bacillati</taxon>
        <taxon>Cyanobacteriota</taxon>
        <taxon>Cyanophyceae</taxon>
        <taxon>Nostocales</taxon>
        <taxon>Calotrichaceae</taxon>
        <taxon>Dulcicalothrix</taxon>
    </lineage>
</organism>
<keyword evidence="2 5" id="KW-0812">Transmembrane</keyword>
<dbReference type="Proteomes" id="UP000271624">
    <property type="component" value="Unassembled WGS sequence"/>
</dbReference>
<evidence type="ECO:0000256" key="2">
    <source>
        <dbReference type="ARBA" id="ARBA00022692"/>
    </source>
</evidence>
<proteinExistence type="predicted"/>
<gene>
    <name evidence="6" type="ORF">DSM106972_092100</name>
</gene>